<reference evidence="3 4" key="1">
    <citation type="journal article" date="2017" name="Mol. Plant">
        <title>The Genome of Medicinal Plant Macleaya cordata Provides New Insights into Benzylisoquinoline Alkaloids Metabolism.</title>
        <authorList>
            <person name="Liu X."/>
            <person name="Liu Y."/>
            <person name="Huang P."/>
            <person name="Ma Y."/>
            <person name="Qing Z."/>
            <person name="Tang Q."/>
            <person name="Cao H."/>
            <person name="Cheng P."/>
            <person name="Zheng Y."/>
            <person name="Yuan Z."/>
            <person name="Zhou Y."/>
            <person name="Liu J."/>
            <person name="Tang Z."/>
            <person name="Zhuo Y."/>
            <person name="Zhang Y."/>
            <person name="Yu L."/>
            <person name="Huang J."/>
            <person name="Yang P."/>
            <person name="Peng Q."/>
            <person name="Zhang J."/>
            <person name="Jiang W."/>
            <person name="Zhang Z."/>
            <person name="Lin K."/>
            <person name="Ro D.K."/>
            <person name="Chen X."/>
            <person name="Xiong X."/>
            <person name="Shang Y."/>
            <person name="Huang S."/>
            <person name="Zeng J."/>
        </authorList>
    </citation>
    <scope>NUCLEOTIDE SEQUENCE [LARGE SCALE GENOMIC DNA]</scope>
    <source>
        <strain evidence="4">cv. BLH2017</strain>
        <tissue evidence="3">Root</tissue>
    </source>
</reference>
<dbReference type="OrthoDB" id="604034at2759"/>
<keyword evidence="2" id="KW-0812">Transmembrane</keyword>
<feature type="compositionally biased region" description="Low complexity" evidence="1">
    <location>
        <begin position="190"/>
        <end position="207"/>
    </location>
</feature>
<evidence type="ECO:0000256" key="2">
    <source>
        <dbReference type="SAM" id="Phobius"/>
    </source>
</evidence>
<dbReference type="PANTHER" id="PTHR34797">
    <property type="entry name" value="ATG8-INTERACTING PROTEIN 2"/>
    <property type="match status" value="1"/>
</dbReference>
<evidence type="ECO:0000313" key="4">
    <source>
        <dbReference type="Proteomes" id="UP000195402"/>
    </source>
</evidence>
<feature type="region of interest" description="Disordered" evidence="1">
    <location>
        <begin position="80"/>
        <end position="108"/>
    </location>
</feature>
<protein>
    <submittedName>
        <fullName evidence="3">Uncharacterized protein</fullName>
    </submittedName>
</protein>
<dbReference type="STRING" id="56857.A0A200QU82"/>
<dbReference type="FunCoup" id="A0A200QU82">
    <property type="interactions" value="622"/>
</dbReference>
<keyword evidence="2" id="KW-0472">Membrane</keyword>
<evidence type="ECO:0000313" key="3">
    <source>
        <dbReference type="EMBL" id="OVA13990.1"/>
    </source>
</evidence>
<dbReference type="EMBL" id="MVGT01001064">
    <property type="protein sequence ID" value="OVA13990.1"/>
    <property type="molecule type" value="Genomic_DNA"/>
</dbReference>
<comment type="caution">
    <text evidence="3">The sequence shown here is derived from an EMBL/GenBank/DDBJ whole genome shotgun (WGS) entry which is preliminary data.</text>
</comment>
<feature type="transmembrane region" description="Helical" evidence="2">
    <location>
        <begin position="240"/>
        <end position="257"/>
    </location>
</feature>
<dbReference type="OMA" id="VQFYDEG"/>
<gene>
    <name evidence="3" type="ORF">BVC80_1787g62</name>
</gene>
<sequence length="282" mass="31088">MEEEKDDKEIPSRGNEWEVVSLTASTYAAAPGPESLESNNDNHDNELDINDEETSRAMFMSGHFVFPPSQHENLPLVCDDKSGAEVGGPTKKSGLDIEEGDRSDKDNEESWNIKGMTAADELHGIQFFDETGKRLSVRASEFEEGRSLLGLDVVDKEQSIYSAGNFSSIHNEADISVSNLSDENLIIPESSDPLLSNSDSPLDSTSPTKEKKFNESGLPCEAWWKKRAASLFAQAKDANAFWSVFVAAALMGLVILGQRWQSQQVKLQSVINDEVFLAIQKI</sequence>
<organism evidence="3 4">
    <name type="scientific">Macleaya cordata</name>
    <name type="common">Five-seeded plume-poppy</name>
    <name type="synonym">Bocconia cordata</name>
    <dbReference type="NCBI Taxonomy" id="56857"/>
    <lineage>
        <taxon>Eukaryota</taxon>
        <taxon>Viridiplantae</taxon>
        <taxon>Streptophyta</taxon>
        <taxon>Embryophyta</taxon>
        <taxon>Tracheophyta</taxon>
        <taxon>Spermatophyta</taxon>
        <taxon>Magnoliopsida</taxon>
        <taxon>Ranunculales</taxon>
        <taxon>Papaveraceae</taxon>
        <taxon>Papaveroideae</taxon>
        <taxon>Macleaya</taxon>
    </lineage>
</organism>
<keyword evidence="2" id="KW-1133">Transmembrane helix</keyword>
<dbReference type="PANTHER" id="PTHR34797:SF1">
    <property type="entry name" value="ATG8-INTERACTING PROTEIN 2"/>
    <property type="match status" value="1"/>
</dbReference>
<accession>A0A200QU82</accession>
<feature type="region of interest" description="Disordered" evidence="1">
    <location>
        <begin position="189"/>
        <end position="214"/>
    </location>
</feature>
<dbReference type="Proteomes" id="UP000195402">
    <property type="component" value="Unassembled WGS sequence"/>
</dbReference>
<name>A0A200QU82_MACCD</name>
<dbReference type="AlphaFoldDB" id="A0A200QU82"/>
<dbReference type="InterPro" id="IPR040304">
    <property type="entry name" value="ATG8-IP-1/2"/>
</dbReference>
<evidence type="ECO:0000256" key="1">
    <source>
        <dbReference type="SAM" id="MobiDB-lite"/>
    </source>
</evidence>
<dbReference type="InParanoid" id="A0A200QU82"/>
<keyword evidence="4" id="KW-1185">Reference proteome</keyword>
<proteinExistence type="predicted"/>